<feature type="non-terminal residue" evidence="2">
    <location>
        <position position="1"/>
    </location>
</feature>
<dbReference type="Pfam" id="PF05699">
    <property type="entry name" value="Dimer_Tnp_hAT"/>
    <property type="match status" value="1"/>
</dbReference>
<gene>
    <name evidence="2" type="ORF">EAG_09298</name>
</gene>
<evidence type="ECO:0000313" key="2">
    <source>
        <dbReference type="EMBL" id="EFN64002.1"/>
    </source>
</evidence>
<reference evidence="2 3" key="1">
    <citation type="journal article" date="2010" name="Science">
        <title>Genomic comparison of the ants Camponotus floridanus and Harpegnathos saltator.</title>
        <authorList>
            <person name="Bonasio R."/>
            <person name="Zhang G."/>
            <person name="Ye C."/>
            <person name="Mutti N.S."/>
            <person name="Fang X."/>
            <person name="Qin N."/>
            <person name="Donahue G."/>
            <person name="Yang P."/>
            <person name="Li Q."/>
            <person name="Li C."/>
            <person name="Zhang P."/>
            <person name="Huang Z."/>
            <person name="Berger S.L."/>
            <person name="Reinberg D."/>
            <person name="Wang J."/>
            <person name="Liebig J."/>
        </authorList>
    </citation>
    <scope>NUCLEOTIDE SEQUENCE [LARGE SCALE GENOMIC DNA]</scope>
    <source>
        <strain evidence="3">C129</strain>
    </source>
</reference>
<feature type="domain" description="HAT C-terminal dimerisation" evidence="1">
    <location>
        <begin position="14"/>
        <end position="65"/>
    </location>
</feature>
<keyword evidence="3" id="KW-1185">Reference proteome</keyword>
<dbReference type="Proteomes" id="UP000000311">
    <property type="component" value="Unassembled WGS sequence"/>
</dbReference>
<dbReference type="AlphaFoldDB" id="E2ARD6"/>
<dbReference type="InterPro" id="IPR008906">
    <property type="entry name" value="HATC_C_dom"/>
</dbReference>
<evidence type="ECO:0000259" key="1">
    <source>
        <dbReference type="Pfam" id="PF05699"/>
    </source>
</evidence>
<dbReference type="OrthoDB" id="8046116at2759"/>
<dbReference type="InParanoid" id="E2ARD6"/>
<evidence type="ECO:0000313" key="3">
    <source>
        <dbReference type="Proteomes" id="UP000000311"/>
    </source>
</evidence>
<feature type="non-terminal residue" evidence="2">
    <location>
        <position position="67"/>
    </location>
</feature>
<dbReference type="EMBL" id="GL442056">
    <property type="protein sequence ID" value="EFN64002.1"/>
    <property type="molecule type" value="Genomic_DNA"/>
</dbReference>
<dbReference type="GO" id="GO:0046983">
    <property type="term" value="F:protein dimerization activity"/>
    <property type="evidence" value="ECO:0007669"/>
    <property type="project" value="InterPro"/>
</dbReference>
<organism evidence="3">
    <name type="scientific">Camponotus floridanus</name>
    <name type="common">Florida carpenter ant</name>
    <dbReference type="NCBI Taxonomy" id="104421"/>
    <lineage>
        <taxon>Eukaryota</taxon>
        <taxon>Metazoa</taxon>
        <taxon>Ecdysozoa</taxon>
        <taxon>Arthropoda</taxon>
        <taxon>Hexapoda</taxon>
        <taxon>Insecta</taxon>
        <taxon>Pterygota</taxon>
        <taxon>Neoptera</taxon>
        <taxon>Endopterygota</taxon>
        <taxon>Hymenoptera</taxon>
        <taxon>Apocrita</taxon>
        <taxon>Aculeata</taxon>
        <taxon>Formicoidea</taxon>
        <taxon>Formicidae</taxon>
        <taxon>Formicinae</taxon>
        <taxon>Camponotus</taxon>
    </lineage>
</organism>
<accession>E2ARD6</accession>
<proteinExistence type="predicted"/>
<name>E2ARD6_CAMFO</name>
<sequence length="67" mass="7694">DNMWKAILQHQHTNNVSKYSNLTNIINTIRTLPNSNADPERMFSLLNNLKMKTRNSFSMVSVNAICV</sequence>
<protein>
    <recommendedName>
        <fullName evidence="1">HAT C-terminal dimerisation domain-containing protein</fullName>
    </recommendedName>
</protein>